<dbReference type="PANTHER" id="PTHR44688">
    <property type="entry name" value="DNA-BINDING TRANSCRIPTIONAL ACTIVATOR DEVR_DOSR"/>
    <property type="match status" value="1"/>
</dbReference>
<keyword evidence="3" id="KW-0804">Transcription</keyword>
<dbReference type="PROSITE" id="PS00622">
    <property type="entry name" value="HTH_LUXR_1"/>
    <property type="match status" value="1"/>
</dbReference>
<dbReference type="PROSITE" id="PS50043">
    <property type="entry name" value="HTH_LUXR_2"/>
    <property type="match status" value="1"/>
</dbReference>
<evidence type="ECO:0000313" key="7">
    <source>
        <dbReference type="Proteomes" id="UP001410795"/>
    </source>
</evidence>
<dbReference type="InterPro" id="IPR036388">
    <property type="entry name" value="WH-like_DNA-bd_sf"/>
</dbReference>
<sequence length="89" mass="9532">MPHRRAFAEEVAARARRADPSEHGASFTRREAEVAELVGEGLSNKLIAVRLGISTRTVEEHVSNVLRKLGVASRAAVGRRLSGESGRGG</sequence>
<evidence type="ECO:0000259" key="5">
    <source>
        <dbReference type="PROSITE" id="PS50043"/>
    </source>
</evidence>
<reference evidence="7" key="1">
    <citation type="journal article" date="2019" name="Int. J. Syst. Evol. Microbiol.">
        <title>The Global Catalogue of Microorganisms (GCM) 10K type strain sequencing project: providing services to taxonomists for standard genome sequencing and annotation.</title>
        <authorList>
            <consortium name="The Broad Institute Genomics Platform"/>
            <consortium name="The Broad Institute Genome Sequencing Center for Infectious Disease"/>
            <person name="Wu L."/>
            <person name="Ma J."/>
        </authorList>
    </citation>
    <scope>NUCLEOTIDE SEQUENCE [LARGE SCALE GENOMIC DNA]</scope>
    <source>
        <strain evidence="7">JCM 16546</strain>
    </source>
</reference>
<dbReference type="InterPro" id="IPR000792">
    <property type="entry name" value="Tscrpt_reg_LuxR_C"/>
</dbReference>
<name>A0ABP7BGW9_9MICO</name>
<dbReference type="RefSeq" id="WP_221859188.1">
    <property type="nucleotide sequence ID" value="NZ_BAAAYV010000009.1"/>
</dbReference>
<dbReference type="Gene3D" id="1.10.10.10">
    <property type="entry name" value="Winged helix-like DNA-binding domain superfamily/Winged helix DNA-binding domain"/>
    <property type="match status" value="1"/>
</dbReference>
<comment type="caution">
    <text evidence="6">The sequence shown here is derived from an EMBL/GenBank/DDBJ whole genome shotgun (WGS) entry which is preliminary data.</text>
</comment>
<evidence type="ECO:0000256" key="2">
    <source>
        <dbReference type="ARBA" id="ARBA00023125"/>
    </source>
</evidence>
<dbReference type="Pfam" id="PF00196">
    <property type="entry name" value="GerE"/>
    <property type="match status" value="1"/>
</dbReference>
<feature type="domain" description="HTH luxR-type" evidence="5">
    <location>
        <begin position="20"/>
        <end position="85"/>
    </location>
</feature>
<organism evidence="6 7">
    <name type="scientific">Microbacterium marinilacus</name>
    <dbReference type="NCBI Taxonomy" id="415209"/>
    <lineage>
        <taxon>Bacteria</taxon>
        <taxon>Bacillati</taxon>
        <taxon>Actinomycetota</taxon>
        <taxon>Actinomycetes</taxon>
        <taxon>Micrococcales</taxon>
        <taxon>Microbacteriaceae</taxon>
        <taxon>Microbacterium</taxon>
    </lineage>
</organism>
<dbReference type="SMART" id="SM00421">
    <property type="entry name" value="HTH_LUXR"/>
    <property type="match status" value="1"/>
</dbReference>
<accession>A0ABP7BGW9</accession>
<dbReference type="PANTHER" id="PTHR44688:SF16">
    <property type="entry name" value="DNA-BINDING TRANSCRIPTIONAL ACTIVATOR DEVR_DOSR"/>
    <property type="match status" value="1"/>
</dbReference>
<dbReference type="CDD" id="cd06170">
    <property type="entry name" value="LuxR_C_like"/>
    <property type="match status" value="1"/>
</dbReference>
<keyword evidence="2" id="KW-0238">DNA-binding</keyword>
<keyword evidence="1" id="KW-0805">Transcription regulation</keyword>
<proteinExistence type="predicted"/>
<protein>
    <recommendedName>
        <fullName evidence="5">HTH luxR-type domain-containing protein</fullName>
    </recommendedName>
</protein>
<feature type="region of interest" description="Disordered" evidence="4">
    <location>
        <begin position="1"/>
        <end position="26"/>
    </location>
</feature>
<evidence type="ECO:0000256" key="1">
    <source>
        <dbReference type="ARBA" id="ARBA00023015"/>
    </source>
</evidence>
<gene>
    <name evidence="6" type="ORF">GCM10022202_19210</name>
</gene>
<evidence type="ECO:0000256" key="4">
    <source>
        <dbReference type="SAM" id="MobiDB-lite"/>
    </source>
</evidence>
<dbReference type="EMBL" id="BAAAYV010000009">
    <property type="protein sequence ID" value="GAA3658788.1"/>
    <property type="molecule type" value="Genomic_DNA"/>
</dbReference>
<evidence type="ECO:0000313" key="6">
    <source>
        <dbReference type="EMBL" id="GAA3658788.1"/>
    </source>
</evidence>
<dbReference type="SUPFAM" id="SSF46894">
    <property type="entry name" value="C-terminal effector domain of the bipartite response regulators"/>
    <property type="match status" value="1"/>
</dbReference>
<dbReference type="InterPro" id="IPR016032">
    <property type="entry name" value="Sig_transdc_resp-reg_C-effctor"/>
</dbReference>
<dbReference type="Proteomes" id="UP001410795">
    <property type="component" value="Unassembled WGS sequence"/>
</dbReference>
<keyword evidence="7" id="KW-1185">Reference proteome</keyword>
<evidence type="ECO:0000256" key="3">
    <source>
        <dbReference type="ARBA" id="ARBA00023163"/>
    </source>
</evidence>
<dbReference type="PRINTS" id="PR00038">
    <property type="entry name" value="HTHLUXR"/>
</dbReference>